<sequence length="104" mass="11756">MTRTKHKLTPYSPKFPPIPELVSFSPRFSIPLVGGHLTHDVRFNVEQAHIHGVPSLESRFELGALRPRSWDTFRLRRCGPNFSRKLNYESSSANSSLGFSCTGN</sequence>
<evidence type="ECO:0000313" key="2">
    <source>
        <dbReference type="Proteomes" id="UP000499080"/>
    </source>
</evidence>
<protein>
    <submittedName>
        <fullName evidence="1">Uncharacterized protein</fullName>
    </submittedName>
</protein>
<reference evidence="1 2" key="1">
    <citation type="journal article" date="2019" name="Sci. Rep.">
        <title>Orb-weaving spider Araneus ventricosus genome elucidates the spidroin gene catalogue.</title>
        <authorList>
            <person name="Kono N."/>
            <person name="Nakamura H."/>
            <person name="Ohtoshi R."/>
            <person name="Moran D.A.P."/>
            <person name="Shinohara A."/>
            <person name="Yoshida Y."/>
            <person name="Fujiwara M."/>
            <person name="Mori M."/>
            <person name="Tomita M."/>
            <person name="Arakawa K."/>
        </authorList>
    </citation>
    <scope>NUCLEOTIDE SEQUENCE [LARGE SCALE GENOMIC DNA]</scope>
</reference>
<dbReference type="Proteomes" id="UP000499080">
    <property type="component" value="Unassembled WGS sequence"/>
</dbReference>
<comment type="caution">
    <text evidence="1">The sequence shown here is derived from an EMBL/GenBank/DDBJ whole genome shotgun (WGS) entry which is preliminary data.</text>
</comment>
<evidence type="ECO:0000313" key="1">
    <source>
        <dbReference type="EMBL" id="GBN17097.1"/>
    </source>
</evidence>
<accession>A0A4Y2LUP2</accession>
<dbReference type="EMBL" id="BGPR01006223">
    <property type="protein sequence ID" value="GBN17097.1"/>
    <property type="molecule type" value="Genomic_DNA"/>
</dbReference>
<proteinExistence type="predicted"/>
<name>A0A4Y2LUP2_ARAVE</name>
<dbReference type="AlphaFoldDB" id="A0A4Y2LUP2"/>
<gene>
    <name evidence="1" type="ORF">AVEN_4692_1</name>
</gene>
<organism evidence="1 2">
    <name type="scientific">Araneus ventricosus</name>
    <name type="common">Orbweaver spider</name>
    <name type="synonym">Epeira ventricosa</name>
    <dbReference type="NCBI Taxonomy" id="182803"/>
    <lineage>
        <taxon>Eukaryota</taxon>
        <taxon>Metazoa</taxon>
        <taxon>Ecdysozoa</taxon>
        <taxon>Arthropoda</taxon>
        <taxon>Chelicerata</taxon>
        <taxon>Arachnida</taxon>
        <taxon>Araneae</taxon>
        <taxon>Araneomorphae</taxon>
        <taxon>Entelegynae</taxon>
        <taxon>Araneoidea</taxon>
        <taxon>Araneidae</taxon>
        <taxon>Araneus</taxon>
    </lineage>
</organism>
<keyword evidence="2" id="KW-1185">Reference proteome</keyword>